<proteinExistence type="predicted"/>
<dbReference type="Proteomes" id="UP001341281">
    <property type="component" value="Chromosome 06"/>
</dbReference>
<accession>A0AAQ3TTQ8</accession>
<sequence>MAATRALSLAPSLVPTTTITRSRAAPLALRRHLLPLPRRLSLCIAATRAQAAHRLQRALGCPARLRGALLLGARAPRFRISLDSRVIHAWMEWMTRSVSSLAGSSLSHSDEVISHHHAKFSGSAREQRKA</sequence>
<evidence type="ECO:0000313" key="2">
    <source>
        <dbReference type="Proteomes" id="UP001341281"/>
    </source>
</evidence>
<reference evidence="1 2" key="1">
    <citation type="submission" date="2024-02" db="EMBL/GenBank/DDBJ databases">
        <title>High-quality chromosome-scale genome assembly of Pensacola bahiagrass (Paspalum notatum Flugge var. saurae).</title>
        <authorList>
            <person name="Vega J.M."/>
            <person name="Podio M."/>
            <person name="Orjuela J."/>
            <person name="Siena L.A."/>
            <person name="Pessino S.C."/>
            <person name="Combes M.C."/>
            <person name="Mariac C."/>
            <person name="Albertini E."/>
            <person name="Pupilli F."/>
            <person name="Ortiz J.P.A."/>
            <person name="Leblanc O."/>
        </authorList>
    </citation>
    <scope>NUCLEOTIDE SEQUENCE [LARGE SCALE GENOMIC DNA]</scope>
    <source>
        <strain evidence="1">R1</strain>
        <tissue evidence="1">Leaf</tissue>
    </source>
</reference>
<keyword evidence="2" id="KW-1185">Reference proteome</keyword>
<protein>
    <submittedName>
        <fullName evidence="1">Uncharacterized protein</fullName>
    </submittedName>
</protein>
<dbReference type="EMBL" id="CP144750">
    <property type="protein sequence ID" value="WVZ79309.1"/>
    <property type="molecule type" value="Genomic_DNA"/>
</dbReference>
<evidence type="ECO:0000313" key="1">
    <source>
        <dbReference type="EMBL" id="WVZ79309.1"/>
    </source>
</evidence>
<organism evidence="1 2">
    <name type="scientific">Paspalum notatum var. saurae</name>
    <dbReference type="NCBI Taxonomy" id="547442"/>
    <lineage>
        <taxon>Eukaryota</taxon>
        <taxon>Viridiplantae</taxon>
        <taxon>Streptophyta</taxon>
        <taxon>Embryophyta</taxon>
        <taxon>Tracheophyta</taxon>
        <taxon>Spermatophyta</taxon>
        <taxon>Magnoliopsida</taxon>
        <taxon>Liliopsida</taxon>
        <taxon>Poales</taxon>
        <taxon>Poaceae</taxon>
        <taxon>PACMAD clade</taxon>
        <taxon>Panicoideae</taxon>
        <taxon>Andropogonodae</taxon>
        <taxon>Paspaleae</taxon>
        <taxon>Paspalinae</taxon>
        <taxon>Paspalum</taxon>
    </lineage>
</organism>
<gene>
    <name evidence="1" type="ORF">U9M48_026903</name>
</gene>
<name>A0AAQ3TTQ8_PASNO</name>
<dbReference type="AlphaFoldDB" id="A0AAQ3TTQ8"/>